<protein>
    <submittedName>
        <fullName evidence="2">Uncharacterized protein</fullName>
    </submittedName>
</protein>
<name>A0AAV7SI63_PLEWA</name>
<evidence type="ECO:0000313" key="2">
    <source>
        <dbReference type="EMBL" id="KAJ1163777.1"/>
    </source>
</evidence>
<proteinExistence type="predicted"/>
<dbReference type="AlphaFoldDB" id="A0AAV7SI63"/>
<gene>
    <name evidence="2" type="ORF">NDU88_004230</name>
</gene>
<comment type="caution">
    <text evidence="2">The sequence shown here is derived from an EMBL/GenBank/DDBJ whole genome shotgun (WGS) entry which is preliminary data.</text>
</comment>
<reference evidence="2" key="1">
    <citation type="journal article" date="2022" name="bioRxiv">
        <title>Sequencing and chromosome-scale assembly of the giantPleurodeles waltlgenome.</title>
        <authorList>
            <person name="Brown T."/>
            <person name="Elewa A."/>
            <person name="Iarovenko S."/>
            <person name="Subramanian E."/>
            <person name="Araus A.J."/>
            <person name="Petzold A."/>
            <person name="Susuki M."/>
            <person name="Suzuki K.-i.T."/>
            <person name="Hayashi T."/>
            <person name="Toyoda A."/>
            <person name="Oliveira C."/>
            <person name="Osipova E."/>
            <person name="Leigh N.D."/>
            <person name="Simon A."/>
            <person name="Yun M.H."/>
        </authorList>
    </citation>
    <scope>NUCLEOTIDE SEQUENCE</scope>
    <source>
        <strain evidence="2">20211129_DDA</strain>
        <tissue evidence="2">Liver</tissue>
    </source>
</reference>
<dbReference type="Proteomes" id="UP001066276">
    <property type="component" value="Chromosome 4_2"/>
</dbReference>
<accession>A0AAV7SI63</accession>
<organism evidence="2 3">
    <name type="scientific">Pleurodeles waltl</name>
    <name type="common">Iberian ribbed newt</name>
    <dbReference type="NCBI Taxonomy" id="8319"/>
    <lineage>
        <taxon>Eukaryota</taxon>
        <taxon>Metazoa</taxon>
        <taxon>Chordata</taxon>
        <taxon>Craniata</taxon>
        <taxon>Vertebrata</taxon>
        <taxon>Euteleostomi</taxon>
        <taxon>Amphibia</taxon>
        <taxon>Batrachia</taxon>
        <taxon>Caudata</taxon>
        <taxon>Salamandroidea</taxon>
        <taxon>Salamandridae</taxon>
        <taxon>Pleurodelinae</taxon>
        <taxon>Pleurodeles</taxon>
    </lineage>
</organism>
<feature type="region of interest" description="Disordered" evidence="1">
    <location>
        <begin position="89"/>
        <end position="128"/>
    </location>
</feature>
<feature type="compositionally biased region" description="Basic and acidic residues" evidence="1">
    <location>
        <begin position="107"/>
        <end position="117"/>
    </location>
</feature>
<dbReference type="EMBL" id="JANPWB010000008">
    <property type="protein sequence ID" value="KAJ1163777.1"/>
    <property type="molecule type" value="Genomic_DNA"/>
</dbReference>
<evidence type="ECO:0000313" key="3">
    <source>
        <dbReference type="Proteomes" id="UP001066276"/>
    </source>
</evidence>
<keyword evidence="3" id="KW-1185">Reference proteome</keyword>
<evidence type="ECO:0000256" key="1">
    <source>
        <dbReference type="SAM" id="MobiDB-lite"/>
    </source>
</evidence>
<sequence length="142" mass="15851">MRLTSRRYTAKEAGEAVGSRADTDLGIRQAFMLAGHHLQMVSVGVEAKEYLECGEARLSKDLSFQRKEESEGAVMTRGQGKEERRILLEKIDSSPAASLSEKGGTLKPEEGQMNKQEKKLRRGKKRLETGEKLVAKVNKDLF</sequence>